<comment type="caution">
    <text evidence="1">The sequence shown here is derived from an EMBL/GenBank/DDBJ whole genome shotgun (WGS) entry which is preliminary data.</text>
</comment>
<accession>A0ABS1YV48</accession>
<dbReference type="RefSeq" id="WP_203084606.1">
    <property type="nucleotide sequence ID" value="NZ_JAESPH010000026.1"/>
</dbReference>
<keyword evidence="2" id="KW-1185">Reference proteome</keyword>
<dbReference type="Proteomes" id="UP000603506">
    <property type="component" value="Unassembled WGS sequence"/>
</dbReference>
<reference evidence="1 2" key="1">
    <citation type="submission" date="2021-01" db="EMBL/GenBank/DDBJ databases">
        <title>Evidence that Capnocytophaga endodontalis is a later homotypic synonym for Capnocytophaga genospecies AHN8471, and request for opinion on proposed recognition of strain AHN8471 as type strain of the species.</title>
        <authorList>
            <person name="Nicholson A.C."/>
            <person name="Hopper C.L."/>
            <person name="Gulvik C.A."/>
            <person name="Mcquiston J.R."/>
            <person name="Lau E.F."/>
        </authorList>
    </citation>
    <scope>NUCLEOTIDE SEQUENCE [LARGE SCALE GENOMIC DNA]</scope>
    <source>
        <strain evidence="1 2">AHN9576</strain>
    </source>
</reference>
<protein>
    <submittedName>
        <fullName evidence="1">Uncharacterized protein</fullName>
    </submittedName>
</protein>
<organism evidence="1 2">
    <name type="scientific">Capnocytophaga genosp. AHN8471</name>
    <dbReference type="NCBI Taxonomy" id="327574"/>
    <lineage>
        <taxon>Bacteria</taxon>
        <taxon>Pseudomonadati</taxon>
        <taxon>Bacteroidota</taxon>
        <taxon>Flavobacteriia</taxon>
        <taxon>Flavobacteriales</taxon>
        <taxon>Flavobacteriaceae</taxon>
        <taxon>Capnocytophaga</taxon>
    </lineage>
</organism>
<gene>
    <name evidence="1" type="ORF">JNB19_05075</name>
</gene>
<name>A0ABS1YV48_9FLAO</name>
<dbReference type="EMBL" id="JAEUAH010000004">
    <property type="protein sequence ID" value="MBM0650132.1"/>
    <property type="molecule type" value="Genomic_DNA"/>
</dbReference>
<sequence>MSIDIRLKKVLQKINFEKRYLEICNKYSDFQNSINSKSISDIDLLLNQMEVKFKYSKKECFFKIEDKSNLITIGFNIIPYTGALQFVWSVKQNKQMLELSWGVWESILEEMLNKSFEIRPRPYYSNYQELEEILTEAFAIYEDFKTEVLKVDWEKESDL</sequence>
<evidence type="ECO:0000313" key="2">
    <source>
        <dbReference type="Proteomes" id="UP000603506"/>
    </source>
</evidence>
<proteinExistence type="predicted"/>
<evidence type="ECO:0000313" key="1">
    <source>
        <dbReference type="EMBL" id="MBM0650132.1"/>
    </source>
</evidence>